<keyword evidence="4" id="KW-1185">Reference proteome</keyword>
<protein>
    <recommendedName>
        <fullName evidence="5">Nineteen complex-related protein 2 domain-containing protein</fullName>
    </recommendedName>
</protein>
<sequence>MSSFGGRRKARVIKVDDADEPEAGSETTSQENGSTPAQAPVFSKVTRKPFRQSGLRKSINIEEASLEEKSATTTTTTATATTRLADDENEDTGNVVVRGFLSRADSTKQKKRKSSSRLSFGVRAEEEGEDGVGGGARTPEAVTPKRKGDGGLKKAIALRDLAMRSREEEDRPRYSKEYLQELQSSTPNTPKDTSRSSATEDEDMHMDLSELEGAVVVDSAELIGRTAATDESSATRILTDAEIREKKERRARLRQEAEAEFISLEDDEEPFTMRKEKEATRLVREDENLYEGFEEFVDDGGVALGRKAEREARRRKRMEMASLIQEAEGNSEEESEESDAERRAAFEAAQSRAGMDGLRRPTQKPSDLIVKPKITPLPTMSECLANLQNSLQLMERELAAKSKEVADLKREKEEIGQREVEVQRLLDEAGEKYRAAVAGVGRVTDSPARQILPGEVLSEFAAERGLESFGTPTRKNGDMDKDMATP</sequence>
<feature type="compositionally biased region" description="Basic and acidic residues" evidence="2">
    <location>
        <begin position="475"/>
        <end position="486"/>
    </location>
</feature>
<dbReference type="EMBL" id="JOWA01000055">
    <property type="protein sequence ID" value="KEZ45927.1"/>
    <property type="molecule type" value="Genomic_DNA"/>
</dbReference>
<reference evidence="3 4" key="1">
    <citation type="journal article" date="2014" name="Genome Announc.">
        <title>Draft genome sequence of the pathogenic fungus Scedosporium apiospermum.</title>
        <authorList>
            <person name="Vandeputte P."/>
            <person name="Ghamrawi S."/>
            <person name="Rechenmann M."/>
            <person name="Iltis A."/>
            <person name="Giraud S."/>
            <person name="Fleury M."/>
            <person name="Thornton C."/>
            <person name="Delhaes L."/>
            <person name="Meyer W."/>
            <person name="Papon N."/>
            <person name="Bouchara J.P."/>
        </authorList>
    </citation>
    <scope>NUCLEOTIDE SEQUENCE [LARGE SCALE GENOMIC DNA]</scope>
    <source>
        <strain evidence="3 4">IHEM 14462</strain>
    </source>
</reference>
<comment type="caution">
    <text evidence="3">The sequence shown here is derived from an EMBL/GenBank/DDBJ whole genome shotgun (WGS) entry which is preliminary data.</text>
</comment>
<feature type="compositionally biased region" description="Low complexity" evidence="2">
    <location>
        <begin position="71"/>
        <end position="82"/>
    </location>
</feature>
<dbReference type="GO" id="GO:0000390">
    <property type="term" value="P:spliceosomal complex disassembly"/>
    <property type="evidence" value="ECO:0007669"/>
    <property type="project" value="InterPro"/>
</dbReference>
<feature type="region of interest" description="Disordered" evidence="2">
    <location>
        <begin position="1"/>
        <end position="206"/>
    </location>
</feature>
<feature type="coiled-coil region" evidence="1">
    <location>
        <begin position="384"/>
        <end position="428"/>
    </location>
</feature>
<dbReference type="GO" id="GO:0071008">
    <property type="term" value="C:U2-type post-mRNA release spliceosomal complex"/>
    <property type="evidence" value="ECO:0007669"/>
    <property type="project" value="InterPro"/>
</dbReference>
<evidence type="ECO:0000256" key="2">
    <source>
        <dbReference type="SAM" id="MobiDB-lite"/>
    </source>
</evidence>
<feature type="region of interest" description="Disordered" evidence="2">
    <location>
        <begin position="467"/>
        <end position="486"/>
    </location>
</feature>
<dbReference type="AlphaFoldDB" id="A0A084GF15"/>
<gene>
    <name evidence="3" type="ORF">SAPIO_CDS1309</name>
</gene>
<proteinExistence type="predicted"/>
<dbReference type="KEGG" id="sapo:SAPIO_CDS1309"/>
<feature type="compositionally biased region" description="Basic and acidic residues" evidence="2">
    <location>
        <begin position="161"/>
        <end position="179"/>
    </location>
</feature>
<dbReference type="HOGENOM" id="CLU_031138_0_0_1"/>
<dbReference type="RefSeq" id="XP_016645726.1">
    <property type="nucleotide sequence ID" value="XM_016784610.1"/>
</dbReference>
<dbReference type="VEuPathDB" id="FungiDB:SAPIO_CDS1309"/>
<evidence type="ECO:0000313" key="3">
    <source>
        <dbReference type="EMBL" id="KEZ45927.1"/>
    </source>
</evidence>
<dbReference type="OrthoDB" id="429427at2759"/>
<feature type="compositionally biased region" description="Polar residues" evidence="2">
    <location>
        <begin position="25"/>
        <end position="37"/>
    </location>
</feature>
<organism evidence="3 4">
    <name type="scientific">Pseudallescheria apiosperma</name>
    <name type="common">Scedosporium apiospermum</name>
    <dbReference type="NCBI Taxonomy" id="563466"/>
    <lineage>
        <taxon>Eukaryota</taxon>
        <taxon>Fungi</taxon>
        <taxon>Dikarya</taxon>
        <taxon>Ascomycota</taxon>
        <taxon>Pezizomycotina</taxon>
        <taxon>Sordariomycetes</taxon>
        <taxon>Hypocreomycetidae</taxon>
        <taxon>Microascales</taxon>
        <taxon>Microascaceae</taxon>
        <taxon>Scedosporium</taxon>
    </lineage>
</organism>
<evidence type="ECO:0000313" key="4">
    <source>
        <dbReference type="Proteomes" id="UP000028545"/>
    </source>
</evidence>
<accession>A0A084GF15</accession>
<feature type="region of interest" description="Disordered" evidence="2">
    <location>
        <begin position="321"/>
        <end position="373"/>
    </location>
</feature>
<keyword evidence="1" id="KW-0175">Coiled coil</keyword>
<evidence type="ECO:0008006" key="5">
    <source>
        <dbReference type="Google" id="ProtNLM"/>
    </source>
</evidence>
<dbReference type="InterPro" id="IPR028211">
    <property type="entry name" value="Ntr2"/>
</dbReference>
<feature type="compositionally biased region" description="Basic residues" evidence="2">
    <location>
        <begin position="1"/>
        <end position="12"/>
    </location>
</feature>
<dbReference type="OMA" id="PTEYSKD"/>
<dbReference type="GeneID" id="27720381"/>
<feature type="compositionally biased region" description="Polar residues" evidence="2">
    <location>
        <begin position="181"/>
        <end position="197"/>
    </location>
</feature>
<dbReference type="Proteomes" id="UP000028545">
    <property type="component" value="Unassembled WGS sequence"/>
</dbReference>
<dbReference type="Pfam" id="PF15458">
    <property type="entry name" value="NTR2"/>
    <property type="match status" value="1"/>
</dbReference>
<evidence type="ECO:0000256" key="1">
    <source>
        <dbReference type="SAM" id="Coils"/>
    </source>
</evidence>
<name>A0A084GF15_PSEDA</name>
<feature type="compositionally biased region" description="Acidic residues" evidence="2">
    <location>
        <begin position="329"/>
        <end position="339"/>
    </location>
</feature>